<dbReference type="InterPro" id="IPR009057">
    <property type="entry name" value="Homeodomain-like_sf"/>
</dbReference>
<dbReference type="AlphaFoldDB" id="A0A543KUG5"/>
<dbReference type="PANTHER" id="PTHR35004:SF6">
    <property type="entry name" value="TRANSPOSASE"/>
    <property type="match status" value="1"/>
</dbReference>
<dbReference type="Pfam" id="PF13683">
    <property type="entry name" value="rve_3"/>
    <property type="match status" value="1"/>
</dbReference>
<dbReference type="Proteomes" id="UP000319804">
    <property type="component" value="Unassembled WGS sequence"/>
</dbReference>
<dbReference type="SUPFAM" id="SSF46689">
    <property type="entry name" value="Homeodomain-like"/>
    <property type="match status" value="1"/>
</dbReference>
<dbReference type="InterPro" id="IPR055247">
    <property type="entry name" value="InsJ-like_HTH"/>
</dbReference>
<dbReference type="EMBL" id="VFPS01000002">
    <property type="protein sequence ID" value="TQM98706.1"/>
    <property type="molecule type" value="Genomic_DNA"/>
</dbReference>
<evidence type="ECO:0000313" key="2">
    <source>
        <dbReference type="EMBL" id="TQM98706.1"/>
    </source>
</evidence>
<comment type="caution">
    <text evidence="2">The sequence shown here is derived from an EMBL/GenBank/DDBJ whole genome shotgun (WGS) entry which is preliminary data.</text>
</comment>
<name>A0A543KUG5_9MICO</name>
<evidence type="ECO:0000313" key="3">
    <source>
        <dbReference type="Proteomes" id="UP000319804"/>
    </source>
</evidence>
<dbReference type="NCBIfam" id="NF033577">
    <property type="entry name" value="transpos_IS481"/>
    <property type="match status" value="1"/>
</dbReference>
<dbReference type="InterPro" id="IPR012337">
    <property type="entry name" value="RNaseH-like_sf"/>
</dbReference>
<dbReference type="InterPro" id="IPR047656">
    <property type="entry name" value="IS481-like_transpos"/>
</dbReference>
<protein>
    <submittedName>
        <fullName evidence="2">Transposase IS481 family protein</fullName>
    </submittedName>
</protein>
<dbReference type="GO" id="GO:0015074">
    <property type="term" value="P:DNA integration"/>
    <property type="evidence" value="ECO:0007669"/>
    <property type="project" value="InterPro"/>
</dbReference>
<keyword evidence="3" id="KW-1185">Reference proteome</keyword>
<dbReference type="Pfam" id="PF13518">
    <property type="entry name" value="HTH_28"/>
    <property type="match status" value="1"/>
</dbReference>
<dbReference type="PROSITE" id="PS50994">
    <property type="entry name" value="INTEGRASE"/>
    <property type="match status" value="1"/>
</dbReference>
<evidence type="ECO:0000259" key="1">
    <source>
        <dbReference type="PROSITE" id="PS50994"/>
    </source>
</evidence>
<dbReference type="GO" id="GO:0003676">
    <property type="term" value="F:nucleic acid binding"/>
    <property type="evidence" value="ECO:0007669"/>
    <property type="project" value="InterPro"/>
</dbReference>
<dbReference type="PANTHER" id="PTHR35004">
    <property type="entry name" value="TRANSPOSASE RV3428C-RELATED"/>
    <property type="match status" value="1"/>
</dbReference>
<dbReference type="Gene3D" id="3.30.420.10">
    <property type="entry name" value="Ribonuclease H-like superfamily/Ribonuclease H"/>
    <property type="match status" value="1"/>
</dbReference>
<accession>A0A543KUG5</accession>
<proteinExistence type="predicted"/>
<dbReference type="SUPFAM" id="SSF53098">
    <property type="entry name" value="Ribonuclease H-like"/>
    <property type="match status" value="1"/>
</dbReference>
<dbReference type="InterPro" id="IPR036397">
    <property type="entry name" value="RNaseH_sf"/>
</dbReference>
<organism evidence="2 3">
    <name type="scientific">Microbacterium lacticum</name>
    <dbReference type="NCBI Taxonomy" id="33885"/>
    <lineage>
        <taxon>Bacteria</taxon>
        <taxon>Bacillati</taxon>
        <taxon>Actinomycetota</taxon>
        <taxon>Actinomycetes</taxon>
        <taxon>Micrococcales</taxon>
        <taxon>Microbacteriaceae</taxon>
        <taxon>Microbacterium</taxon>
    </lineage>
</organism>
<gene>
    <name evidence="2" type="ORF">FHX68_1407</name>
</gene>
<sequence length="461" mass="51512">MTSVHYSPTHLREVAASVKEFEAAFRDFMAMHEENTFARGILPAVFRRDGVDDEKHLAAQRRVELASGRAATSTAITAVRYAVQGAGVVDPIAAWATVTQPKPVLDVLTQIVVDVGETSGVELELSKFFSSNARRSLLSHANARLTPAGRLIMVQRIQSGRAVAHVAAEMGISRTTAWRWWRRFRECGPAGLIDRSSVARSHPRQTKACVEARVRIMRHLTRRGPVFIADKLGLQASTVGRVLRRHHVPLLRELDPVTGSVIRATRRSAQRYEHDHPGSLIHVDVKKLGRIPDGGGWRLHGRGQRPARKRGLGYDYVHTVIDDHSRVAYAEIHDDEKGTTAAGVLDRAIAFYARLGVTVERVISDNAFAYRHSAAFKAVVDAHGIRQRFIKPHCPWTNGKVERLNRTLATEWAYARPWSSNDDRKAGLTTWLDYYNLDRHHLGIGGKTPIDRINNGRGQYS</sequence>
<dbReference type="InterPro" id="IPR001584">
    <property type="entry name" value="Integrase_cat-core"/>
</dbReference>
<reference evidence="2 3" key="1">
    <citation type="submission" date="2019-06" db="EMBL/GenBank/DDBJ databases">
        <title>Sequencing the genomes of 1000 actinobacteria strains.</title>
        <authorList>
            <person name="Klenk H.-P."/>
        </authorList>
    </citation>
    <scope>NUCLEOTIDE SEQUENCE [LARGE SCALE GENOMIC DNA]</scope>
    <source>
        <strain evidence="2 3">DSM 20427</strain>
    </source>
</reference>
<feature type="domain" description="Integrase catalytic" evidence="1">
    <location>
        <begin position="288"/>
        <end position="457"/>
    </location>
</feature>